<dbReference type="EMBL" id="MW434077">
    <property type="protein sequence ID" value="QRW41669.1"/>
    <property type="molecule type" value="Genomic_RNA"/>
</dbReference>
<evidence type="ECO:0000313" key="2">
    <source>
        <dbReference type="EMBL" id="QRW41669.1"/>
    </source>
</evidence>
<protein>
    <submittedName>
        <fullName evidence="2">Uncharacterized protein</fullName>
    </submittedName>
</protein>
<proteinExistence type="predicted"/>
<evidence type="ECO:0000256" key="1">
    <source>
        <dbReference type="SAM" id="MobiDB-lite"/>
    </source>
</evidence>
<sequence>MALRSAYGEPSASPRRCLPLREEGPSVIARDPVVPRPARGVSWSRLNGEPSGGLDLSFIRVQARGDTAVSYPWADNQGCDRNESRWCTRRRAAG</sequence>
<feature type="region of interest" description="Disordered" evidence="1">
    <location>
        <begin position="1"/>
        <end position="21"/>
    </location>
</feature>
<name>A0A894KCK6_9VIRU</name>
<organism evidence="2">
    <name type="scientific">Patollo virus</name>
    <dbReference type="NCBI Taxonomy" id="2800935"/>
    <lineage>
        <taxon>Viruses</taxon>
        <taxon>Riboviria</taxon>
    </lineage>
</organism>
<accession>A0A894KCK6</accession>
<reference evidence="2" key="1">
    <citation type="journal article" date="2020" name="bioRxiv">
        <title>Single mosquito metatranscriptomics identifies vectors, emerging pathogens and reservoirs in one assay.</title>
        <authorList>
            <person name="Batson J."/>
            <person name="Dudas G."/>
            <person name="Haas-Stapleton E."/>
            <person name="Kistler A.L."/>
            <person name="Li L.M."/>
            <person name="Logan P."/>
            <person name="Ratnasiri K."/>
            <person name="Retallack H."/>
        </authorList>
    </citation>
    <scope>NUCLEOTIDE SEQUENCE</scope>
    <source>
        <strain evidence="2">CMS002_053a_PLCR</strain>
    </source>
</reference>